<dbReference type="EMBL" id="NEVH01002552">
    <property type="protein sequence ID" value="PNF42139.1"/>
    <property type="molecule type" value="Genomic_DNA"/>
</dbReference>
<sequence length="100" mass="11217">MQLALLEELPILQLLKNFPAFYGTRMFITMFTRALHWSLSSARSIQSIPSHPISLRSILLLFTHLRLGLPSGLFPSGIPMHSSSPPFLCYIPFKTSSSLT</sequence>
<evidence type="ECO:0000313" key="1">
    <source>
        <dbReference type="EMBL" id="PNF42139.1"/>
    </source>
</evidence>
<accession>A0A2J7RMU1</accession>
<gene>
    <name evidence="1" type="ORF">B7P43_G10280</name>
</gene>
<keyword evidence="2" id="KW-1185">Reference proteome</keyword>
<reference evidence="1 2" key="1">
    <citation type="submission" date="2017-12" db="EMBL/GenBank/DDBJ databases">
        <title>Hemimetabolous genomes reveal molecular basis of termite eusociality.</title>
        <authorList>
            <person name="Harrison M.C."/>
            <person name="Jongepier E."/>
            <person name="Robertson H.M."/>
            <person name="Arning N."/>
            <person name="Bitard-Feildel T."/>
            <person name="Chao H."/>
            <person name="Childers C.P."/>
            <person name="Dinh H."/>
            <person name="Doddapaneni H."/>
            <person name="Dugan S."/>
            <person name="Gowin J."/>
            <person name="Greiner C."/>
            <person name="Han Y."/>
            <person name="Hu H."/>
            <person name="Hughes D.S.T."/>
            <person name="Huylmans A.-K."/>
            <person name="Kemena C."/>
            <person name="Kremer L.P.M."/>
            <person name="Lee S.L."/>
            <person name="Lopez-Ezquerra A."/>
            <person name="Mallet L."/>
            <person name="Monroy-Kuhn J.M."/>
            <person name="Moser A."/>
            <person name="Murali S.C."/>
            <person name="Muzny D.M."/>
            <person name="Otani S."/>
            <person name="Piulachs M.-D."/>
            <person name="Poelchau M."/>
            <person name="Qu J."/>
            <person name="Schaub F."/>
            <person name="Wada-Katsumata A."/>
            <person name="Worley K.C."/>
            <person name="Xie Q."/>
            <person name="Ylla G."/>
            <person name="Poulsen M."/>
            <person name="Gibbs R.A."/>
            <person name="Schal C."/>
            <person name="Richards S."/>
            <person name="Belles X."/>
            <person name="Korb J."/>
            <person name="Bornberg-Bauer E."/>
        </authorList>
    </citation>
    <scope>NUCLEOTIDE SEQUENCE [LARGE SCALE GENOMIC DNA]</scope>
    <source>
        <tissue evidence="1">Whole body</tissue>
    </source>
</reference>
<name>A0A2J7RMU1_9NEOP</name>
<dbReference type="Proteomes" id="UP000235965">
    <property type="component" value="Unassembled WGS sequence"/>
</dbReference>
<comment type="caution">
    <text evidence="1">The sequence shown here is derived from an EMBL/GenBank/DDBJ whole genome shotgun (WGS) entry which is preliminary data.</text>
</comment>
<dbReference type="AlphaFoldDB" id="A0A2J7RMU1"/>
<organism evidence="1 2">
    <name type="scientific">Cryptotermes secundus</name>
    <dbReference type="NCBI Taxonomy" id="105785"/>
    <lineage>
        <taxon>Eukaryota</taxon>
        <taxon>Metazoa</taxon>
        <taxon>Ecdysozoa</taxon>
        <taxon>Arthropoda</taxon>
        <taxon>Hexapoda</taxon>
        <taxon>Insecta</taxon>
        <taxon>Pterygota</taxon>
        <taxon>Neoptera</taxon>
        <taxon>Polyneoptera</taxon>
        <taxon>Dictyoptera</taxon>
        <taxon>Blattodea</taxon>
        <taxon>Blattoidea</taxon>
        <taxon>Termitoidae</taxon>
        <taxon>Kalotermitidae</taxon>
        <taxon>Cryptotermitinae</taxon>
        <taxon>Cryptotermes</taxon>
    </lineage>
</organism>
<proteinExistence type="predicted"/>
<evidence type="ECO:0000313" key="2">
    <source>
        <dbReference type="Proteomes" id="UP000235965"/>
    </source>
</evidence>
<protein>
    <submittedName>
        <fullName evidence="1">Uncharacterized protein</fullName>
    </submittedName>
</protein>